<dbReference type="EMBL" id="KZ293509">
    <property type="protein sequence ID" value="PBK59231.1"/>
    <property type="molecule type" value="Genomic_DNA"/>
</dbReference>
<proteinExistence type="predicted"/>
<evidence type="ECO:0000256" key="1">
    <source>
        <dbReference type="SAM" id="MobiDB-lite"/>
    </source>
</evidence>
<evidence type="ECO:0000313" key="3">
    <source>
        <dbReference type="Proteomes" id="UP000218334"/>
    </source>
</evidence>
<reference evidence="3" key="1">
    <citation type="journal article" date="2017" name="Nat. Ecol. Evol.">
        <title>Genome expansion and lineage-specific genetic innovations in the forest pathogenic fungi Armillaria.</title>
        <authorList>
            <person name="Sipos G."/>
            <person name="Prasanna A.N."/>
            <person name="Walter M.C."/>
            <person name="O'Connor E."/>
            <person name="Balint B."/>
            <person name="Krizsan K."/>
            <person name="Kiss B."/>
            <person name="Hess J."/>
            <person name="Varga T."/>
            <person name="Slot J."/>
            <person name="Riley R."/>
            <person name="Boka B."/>
            <person name="Rigling D."/>
            <person name="Barry K."/>
            <person name="Lee J."/>
            <person name="Mihaltcheva S."/>
            <person name="LaButti K."/>
            <person name="Lipzen A."/>
            <person name="Waldron R."/>
            <person name="Moloney N.M."/>
            <person name="Sperisen C."/>
            <person name="Kredics L."/>
            <person name="Vagvoelgyi C."/>
            <person name="Patrignani A."/>
            <person name="Fitzpatrick D."/>
            <person name="Nagy I."/>
            <person name="Doyle S."/>
            <person name="Anderson J.B."/>
            <person name="Grigoriev I.V."/>
            <person name="Gueldener U."/>
            <person name="Muensterkoetter M."/>
            <person name="Nagy L.G."/>
        </authorList>
    </citation>
    <scope>NUCLEOTIDE SEQUENCE [LARGE SCALE GENOMIC DNA]</scope>
    <source>
        <strain evidence="3">28-4</strain>
    </source>
</reference>
<accession>A0A2H3AK26</accession>
<sequence>MVMLRRRRRYHDVPIHSGVVSSSIRAIKLNSRLPSALRSLMYSRIGSRTGSLRSGVSSISVRRAWVPSMSRTTHFLSVLSWGTGQRRGTKERNVRTPCKGTKARYYPSALQRSQKRLVLTCSRVCRLSSGSLRSRCLPLGCEQSQGSKPRQRPYNYKPAAPSPHGSHTNGSKRKLT</sequence>
<dbReference type="Proteomes" id="UP000218334">
    <property type="component" value="Unassembled WGS sequence"/>
</dbReference>
<keyword evidence="3" id="KW-1185">Reference proteome</keyword>
<name>A0A2H3AK26_9AGAR</name>
<dbReference type="AlphaFoldDB" id="A0A2H3AK26"/>
<gene>
    <name evidence="2" type="ORF">ARMSODRAFT_805851</name>
</gene>
<organism evidence="2 3">
    <name type="scientific">Armillaria solidipes</name>
    <dbReference type="NCBI Taxonomy" id="1076256"/>
    <lineage>
        <taxon>Eukaryota</taxon>
        <taxon>Fungi</taxon>
        <taxon>Dikarya</taxon>
        <taxon>Basidiomycota</taxon>
        <taxon>Agaricomycotina</taxon>
        <taxon>Agaricomycetes</taxon>
        <taxon>Agaricomycetidae</taxon>
        <taxon>Agaricales</taxon>
        <taxon>Marasmiineae</taxon>
        <taxon>Physalacriaceae</taxon>
        <taxon>Armillaria</taxon>
    </lineage>
</organism>
<evidence type="ECO:0000313" key="2">
    <source>
        <dbReference type="EMBL" id="PBK59231.1"/>
    </source>
</evidence>
<feature type="region of interest" description="Disordered" evidence="1">
    <location>
        <begin position="140"/>
        <end position="176"/>
    </location>
</feature>
<protein>
    <submittedName>
        <fullName evidence="2">Uncharacterized protein</fullName>
    </submittedName>
</protein>